<keyword evidence="1" id="KW-0472">Membrane</keyword>
<sequence>MSDGRLPVRRRWIGWTIAAVTTLLLFAVGWVVVRGVAAASELQNVKSSSSQLRSAIADGDIERAERIAPRIAGHTGQARDLTSDVVWRGFEFIPWLGANFTAMREIAEIADDVASDAVIPVLDVARSIDLGGLGLSGSRIDLTPFAAVQVPLADADEVLSAADTRALQIDADAALPPLADAVREMRDVVTEAATIVGALHGASVLLPPMLGADGPRTYVVAMQNNAELRSEGGIIGSLALIRADGGHISVVRQASTADLPRLDEPLAVTDSSAALFGEGPGRHIQNVTSIPDFTEAAPLIAQRWEQQFSQPVDGVVAVDTVVAAHLLGPAGAVTFGPFTADADTIVPILLSEVYATVSDPIEQDAVFAQAANALFSVALSGNDPKQLISSLAAAAGENRIRIWSAHEDEQGRLAASTLGGALPTDGARGPHVGVLLNDITGGKMDFYADADINTAVGVCHGTPTTQVRVTWKSDAPLDAEQTLSTHVTGGSGGDIRTLIAIYGPEGATIESVDGGTSDEGVQTALLGTRSVVQHELLLSPGDSASIAVTFVGEGAGDHRTHLQHTPMIEAPDTTRTELTCD</sequence>
<keyword evidence="1" id="KW-1133">Transmembrane helix</keyword>
<comment type="caution">
    <text evidence="2">The sequence shown here is derived from an EMBL/GenBank/DDBJ whole genome shotgun (WGS) entry which is preliminary data.</text>
</comment>
<dbReference type="RefSeq" id="WP_147037601.1">
    <property type="nucleotide sequence ID" value="NZ_BJUW01000001.1"/>
</dbReference>
<gene>
    <name evidence="2" type="ORF">MAE01_01040</name>
</gene>
<evidence type="ECO:0000256" key="1">
    <source>
        <dbReference type="SAM" id="Phobius"/>
    </source>
</evidence>
<organism evidence="2 3">
    <name type="scientific">Microbacterium aerolatum</name>
    <dbReference type="NCBI Taxonomy" id="153731"/>
    <lineage>
        <taxon>Bacteria</taxon>
        <taxon>Bacillati</taxon>
        <taxon>Actinomycetota</taxon>
        <taxon>Actinomycetes</taxon>
        <taxon>Micrococcales</taxon>
        <taxon>Microbacteriaceae</taxon>
        <taxon>Microbacterium</taxon>
    </lineage>
</organism>
<dbReference type="AlphaFoldDB" id="A0A511A9Q5"/>
<feature type="transmembrane region" description="Helical" evidence="1">
    <location>
        <begin position="12"/>
        <end position="33"/>
    </location>
</feature>
<dbReference type="InterPro" id="IPR025101">
    <property type="entry name" value="DUF4012"/>
</dbReference>
<keyword evidence="1" id="KW-0812">Transmembrane</keyword>
<dbReference type="Pfam" id="PF13196">
    <property type="entry name" value="DUF4012"/>
    <property type="match status" value="1"/>
</dbReference>
<accession>A0A511A9Q5</accession>
<evidence type="ECO:0000313" key="3">
    <source>
        <dbReference type="Proteomes" id="UP000321225"/>
    </source>
</evidence>
<proteinExistence type="predicted"/>
<evidence type="ECO:0008006" key="4">
    <source>
        <dbReference type="Google" id="ProtNLM"/>
    </source>
</evidence>
<dbReference type="OrthoDB" id="3203519at2"/>
<keyword evidence="3" id="KW-1185">Reference proteome</keyword>
<protein>
    <recommendedName>
        <fullName evidence="4">DUF4012 domain-containing protein</fullName>
    </recommendedName>
</protein>
<evidence type="ECO:0000313" key="2">
    <source>
        <dbReference type="EMBL" id="GEK84928.1"/>
    </source>
</evidence>
<dbReference type="Proteomes" id="UP000321225">
    <property type="component" value="Unassembled WGS sequence"/>
</dbReference>
<reference evidence="2 3" key="1">
    <citation type="submission" date="2019-07" db="EMBL/GenBank/DDBJ databases">
        <title>Whole genome shotgun sequence of Microbacterium aerolatum NBRC 103071.</title>
        <authorList>
            <person name="Hosoyama A."/>
            <person name="Uohara A."/>
            <person name="Ohji S."/>
            <person name="Ichikawa N."/>
        </authorList>
    </citation>
    <scope>NUCLEOTIDE SEQUENCE [LARGE SCALE GENOMIC DNA]</scope>
    <source>
        <strain evidence="2 3">NBRC 103071</strain>
    </source>
</reference>
<name>A0A511A9Q5_9MICO</name>
<dbReference type="EMBL" id="BJUW01000001">
    <property type="protein sequence ID" value="GEK84928.1"/>
    <property type="molecule type" value="Genomic_DNA"/>
</dbReference>